<proteinExistence type="predicted"/>
<accession>A0A4Q1KT71</accession>
<dbReference type="RefSeq" id="WP_129464117.1">
    <property type="nucleotide sequence ID" value="NZ_SBKQ01000006.1"/>
</dbReference>
<feature type="domain" description="Glycosyl transferase family 1" evidence="1">
    <location>
        <begin position="313"/>
        <end position="468"/>
    </location>
</feature>
<dbReference type="InterPro" id="IPR022622">
    <property type="entry name" value="DUF3492"/>
</dbReference>
<dbReference type="NCBIfam" id="NF038011">
    <property type="entry name" value="PelF"/>
    <property type="match status" value="1"/>
</dbReference>
<reference evidence="4" key="1">
    <citation type="submission" date="2019-01" db="EMBL/GenBank/DDBJ databases">
        <title>Cytophagaceae bacterium strain CAR-16.</title>
        <authorList>
            <person name="Chen W.-M."/>
        </authorList>
    </citation>
    <scope>NUCLEOTIDE SEQUENCE [LARGE SCALE GENOMIC DNA]</scope>
    <source>
        <strain evidence="4">ICH-30</strain>
    </source>
</reference>
<protein>
    <submittedName>
        <fullName evidence="3">DUF3492 domain-containing protein</fullName>
    </submittedName>
</protein>
<dbReference type="InterPro" id="IPR001296">
    <property type="entry name" value="Glyco_trans_1"/>
</dbReference>
<comment type="caution">
    <text evidence="3">The sequence shown here is derived from an EMBL/GenBank/DDBJ whole genome shotgun (WGS) entry which is preliminary data.</text>
</comment>
<dbReference type="SUPFAM" id="SSF53756">
    <property type="entry name" value="UDP-Glycosyltransferase/glycogen phosphorylase"/>
    <property type="match status" value="1"/>
</dbReference>
<dbReference type="EMBL" id="SBKQ01000006">
    <property type="protein sequence ID" value="RXR32599.1"/>
    <property type="molecule type" value="Genomic_DNA"/>
</dbReference>
<gene>
    <name evidence="3" type="ORF">EQG68_07165</name>
</gene>
<sequence length="516" mass="59483">MSKKHDVMLILEGTYPFNGGGVSTWAHMLCNEVKNSNFTLYSINAEFESKSKYKLSENVKNVIQVPLWSPMEPQEMIDYGKKYYKIISQKEKNDLDKINQVFIPIFQDLLRHIFSNNRDVRAFDETIQKMWRFFQKHDYKKTMKSEPVWKTFCYMVSDLNSEQENEKVSLYDLTSGMRWIYRFLIPLSVEVPRVDVSHLTLSGFPVIPALVLKYKYGTPMIVTEHGVFIRERLLAINSSEYSYFLKKMLIKFSECVTELVYYKADKILSVNKFNIKWEKMYGADPEKIEIIYNGIDHNVFKPTAKPEHLKHIPTVVAAARIFDLKDIVTMIKSCAVAKRQIPNIQYLVYGDNNAVPEYTAECERLIDELGVRDNFKLAGYHDKPSELFCEGDISILTSISEGFPYTVLESMSCGIPVVATDVGGVTEALDESCGYICKPKDAEDIGNRVVELLNNKELREQMGINARKKVIDNFTIGKFINAYEEVYEKVVTREVKEVQMPILIQSLDEIETVKAS</sequence>
<dbReference type="Gene3D" id="3.40.50.2000">
    <property type="entry name" value="Glycogen Phosphorylase B"/>
    <property type="match status" value="2"/>
</dbReference>
<dbReference type="Pfam" id="PF11997">
    <property type="entry name" value="DUF3492"/>
    <property type="match status" value="1"/>
</dbReference>
<dbReference type="Proteomes" id="UP000289734">
    <property type="component" value="Unassembled WGS sequence"/>
</dbReference>
<dbReference type="PANTHER" id="PTHR12526:SF608">
    <property type="entry name" value="PELF"/>
    <property type="match status" value="1"/>
</dbReference>
<keyword evidence="4" id="KW-1185">Reference proteome</keyword>
<organism evidence="3 4">
    <name type="scientific">Flavobacterium piscinae</name>
    <dbReference type="NCBI Taxonomy" id="2506424"/>
    <lineage>
        <taxon>Bacteria</taxon>
        <taxon>Pseudomonadati</taxon>
        <taxon>Bacteroidota</taxon>
        <taxon>Flavobacteriia</taxon>
        <taxon>Flavobacteriales</taxon>
        <taxon>Flavobacteriaceae</taxon>
        <taxon>Flavobacterium</taxon>
    </lineage>
</organism>
<dbReference type="PANTHER" id="PTHR12526">
    <property type="entry name" value="GLYCOSYLTRANSFERASE"/>
    <property type="match status" value="1"/>
</dbReference>
<evidence type="ECO:0000313" key="3">
    <source>
        <dbReference type="EMBL" id="RXR32599.1"/>
    </source>
</evidence>
<evidence type="ECO:0000259" key="2">
    <source>
        <dbReference type="Pfam" id="PF11997"/>
    </source>
</evidence>
<evidence type="ECO:0000259" key="1">
    <source>
        <dbReference type="Pfam" id="PF00534"/>
    </source>
</evidence>
<evidence type="ECO:0000313" key="4">
    <source>
        <dbReference type="Proteomes" id="UP000289734"/>
    </source>
</evidence>
<dbReference type="Pfam" id="PF00534">
    <property type="entry name" value="Glycos_transf_1"/>
    <property type="match status" value="1"/>
</dbReference>
<dbReference type="InterPro" id="IPR047691">
    <property type="entry name" value="PelF-like"/>
</dbReference>
<dbReference type="OrthoDB" id="1522162at2"/>
<dbReference type="AlphaFoldDB" id="A0A4Q1KT71"/>
<dbReference type="GO" id="GO:0016757">
    <property type="term" value="F:glycosyltransferase activity"/>
    <property type="evidence" value="ECO:0007669"/>
    <property type="project" value="InterPro"/>
</dbReference>
<feature type="domain" description="DUF3492" evidence="2">
    <location>
        <begin position="6"/>
        <end position="286"/>
    </location>
</feature>
<name>A0A4Q1KT71_9FLAO</name>